<organism evidence="1">
    <name type="scientific">Ixodes ricinus</name>
    <name type="common">Common tick</name>
    <name type="synonym">Acarus ricinus</name>
    <dbReference type="NCBI Taxonomy" id="34613"/>
    <lineage>
        <taxon>Eukaryota</taxon>
        <taxon>Metazoa</taxon>
        <taxon>Ecdysozoa</taxon>
        <taxon>Arthropoda</taxon>
        <taxon>Chelicerata</taxon>
        <taxon>Arachnida</taxon>
        <taxon>Acari</taxon>
        <taxon>Parasitiformes</taxon>
        <taxon>Ixodida</taxon>
        <taxon>Ixodoidea</taxon>
        <taxon>Ixodidae</taxon>
        <taxon>Ixodinae</taxon>
        <taxon>Ixodes</taxon>
    </lineage>
</organism>
<name>A0A0K8RC38_IXORI</name>
<sequence>MNNAAPPFLPVEGGRAMAYHSFHFSVVAGRQHLARVGYRCNVPTRFLATNPRIGLALSQKVLSVYLAYCVLRNFFMRPDSFVIRISKLRGEKFHWKRRAWRSKLLRVSMRVYMSI</sequence>
<dbReference type="EMBL" id="GADI01005182">
    <property type="protein sequence ID" value="JAA68626.1"/>
    <property type="molecule type" value="mRNA"/>
</dbReference>
<reference evidence="1" key="1">
    <citation type="submission" date="2012-12" db="EMBL/GenBank/DDBJ databases">
        <title>Identification and characterization of a phenylalanine ammonia-lyase gene family in Isatis indigotica Fort.</title>
        <authorList>
            <person name="Liu Q."/>
            <person name="Chen J."/>
            <person name="Zhou X."/>
            <person name="Di P."/>
            <person name="Xiao Y."/>
            <person name="Xuan H."/>
            <person name="Zhang L."/>
            <person name="Chen W."/>
        </authorList>
    </citation>
    <scope>NUCLEOTIDE SEQUENCE</scope>
    <source>
        <tissue evidence="1">Salivary gland</tissue>
    </source>
</reference>
<protein>
    <submittedName>
        <fullName evidence="1">Putative innexin</fullName>
    </submittedName>
</protein>
<evidence type="ECO:0000313" key="1">
    <source>
        <dbReference type="EMBL" id="JAA68626.1"/>
    </source>
</evidence>
<dbReference type="AlphaFoldDB" id="A0A0K8RC38"/>
<proteinExistence type="evidence at transcript level"/>
<accession>A0A0K8RC38</accession>